<feature type="disulfide bond" evidence="7">
    <location>
        <begin position="383"/>
        <end position="444"/>
    </location>
</feature>
<protein>
    <recommendedName>
        <fullName evidence="8">SRCR domain-containing protein</fullName>
    </recommendedName>
</protein>
<dbReference type="FunFam" id="3.10.250.10:FF:000002">
    <property type="entry name" value="Scavenger receptor cysteine-rich type 1 protein M130"/>
    <property type="match status" value="2"/>
</dbReference>
<dbReference type="SUPFAM" id="SSF56487">
    <property type="entry name" value="SRCR-like"/>
    <property type="match status" value="11"/>
</dbReference>
<feature type="disulfide bond" evidence="7">
    <location>
        <begin position="1012"/>
        <end position="1073"/>
    </location>
</feature>
<dbReference type="SMART" id="SM00202">
    <property type="entry name" value="SR"/>
    <property type="match status" value="11"/>
</dbReference>
<evidence type="ECO:0000259" key="8">
    <source>
        <dbReference type="PROSITE" id="PS50287"/>
    </source>
</evidence>
<comment type="subcellular location">
    <subcellularLocation>
        <location evidence="1">Secreted</location>
    </subcellularLocation>
</comment>
<feature type="disulfide bond" evidence="7">
    <location>
        <begin position="572"/>
        <end position="636"/>
    </location>
</feature>
<feature type="disulfide bond" evidence="7">
    <location>
        <begin position="900"/>
        <end position="964"/>
    </location>
</feature>
<evidence type="ECO:0000313" key="9">
    <source>
        <dbReference type="Ensembl" id="ENSMZEP00005028441.1"/>
    </source>
</evidence>
<feature type="disulfide bond" evidence="7">
    <location>
        <begin position="152"/>
        <end position="213"/>
    </location>
</feature>
<keyword evidence="3" id="KW-0732">Signal</keyword>
<feature type="disulfide bond" evidence="7">
    <location>
        <begin position="183"/>
        <end position="193"/>
    </location>
</feature>
<dbReference type="PANTHER" id="PTHR19331:SF22">
    <property type="entry name" value="DELETED IN MALIGNANT BRAIN TUMORS 1 PROTEIN"/>
    <property type="match status" value="1"/>
</dbReference>
<feature type="disulfide bond" evidence="7">
    <location>
        <begin position="675"/>
        <end position="739"/>
    </location>
</feature>
<keyword evidence="10" id="KW-1185">Reference proteome</keyword>
<feature type="domain" description="SRCR" evidence="8">
    <location>
        <begin position="113"/>
        <end position="214"/>
    </location>
</feature>
<evidence type="ECO:0000256" key="3">
    <source>
        <dbReference type="ARBA" id="ARBA00022729"/>
    </source>
</evidence>
<feature type="domain" description="SRCR" evidence="8">
    <location>
        <begin position="546"/>
        <end position="647"/>
    </location>
</feature>
<feature type="domain" description="SRCR" evidence="8">
    <location>
        <begin position="754"/>
        <end position="855"/>
    </location>
</feature>
<organism evidence="9 10">
    <name type="scientific">Maylandia zebra</name>
    <name type="common">zebra mbuna</name>
    <dbReference type="NCBI Taxonomy" id="106582"/>
    <lineage>
        <taxon>Eukaryota</taxon>
        <taxon>Metazoa</taxon>
        <taxon>Chordata</taxon>
        <taxon>Craniata</taxon>
        <taxon>Vertebrata</taxon>
        <taxon>Euteleostomi</taxon>
        <taxon>Actinopterygii</taxon>
        <taxon>Neopterygii</taxon>
        <taxon>Teleostei</taxon>
        <taxon>Neoteleostei</taxon>
        <taxon>Acanthomorphata</taxon>
        <taxon>Ovalentaria</taxon>
        <taxon>Cichlomorphae</taxon>
        <taxon>Cichliformes</taxon>
        <taxon>Cichlidae</taxon>
        <taxon>African cichlids</taxon>
        <taxon>Pseudocrenilabrinae</taxon>
        <taxon>Haplochromini</taxon>
        <taxon>Maylandia</taxon>
        <taxon>Maylandia zebra complex</taxon>
    </lineage>
</organism>
<feature type="disulfide bond" evidence="7">
    <location>
        <begin position="824"/>
        <end position="834"/>
    </location>
</feature>
<evidence type="ECO:0000256" key="2">
    <source>
        <dbReference type="ARBA" id="ARBA00022525"/>
    </source>
</evidence>
<feature type="disulfide bond" evidence="7">
    <location>
        <begin position="585"/>
        <end position="646"/>
    </location>
</feature>
<feature type="disulfide bond" evidence="7">
    <location>
        <begin position="944"/>
        <end position="954"/>
    </location>
</feature>
<feature type="disulfide bond" evidence="7">
    <location>
        <begin position="1043"/>
        <end position="1053"/>
    </location>
</feature>
<keyword evidence="6" id="KW-0325">Glycoprotein</keyword>
<feature type="disulfide bond" evidence="7">
    <location>
        <begin position="244"/>
        <end position="308"/>
    </location>
</feature>
<evidence type="ECO:0000313" key="10">
    <source>
        <dbReference type="Proteomes" id="UP000265160"/>
    </source>
</evidence>
<name>A0A3P9D2W4_9CICH</name>
<feature type="disulfide bond" evidence="7">
    <location>
        <begin position="793"/>
        <end position="854"/>
    </location>
</feature>
<feature type="disulfide bond" evidence="7">
    <location>
        <begin position="288"/>
        <end position="298"/>
    </location>
</feature>
<feature type="disulfide bond" evidence="7">
    <location>
        <begin position="780"/>
        <end position="844"/>
    </location>
</feature>
<feature type="domain" description="SRCR" evidence="8">
    <location>
        <begin position="447"/>
        <end position="549"/>
    </location>
</feature>
<feature type="domain" description="SRCR" evidence="8">
    <location>
        <begin position="344"/>
        <end position="445"/>
    </location>
</feature>
<dbReference type="PROSITE" id="PS50287">
    <property type="entry name" value="SRCR_2"/>
    <property type="match status" value="11"/>
</dbReference>
<dbReference type="FunFam" id="3.10.250.10:FF:000009">
    <property type="entry name" value="WC1"/>
    <property type="match status" value="2"/>
</dbReference>
<feature type="disulfide bond" evidence="7">
    <location>
        <begin position="518"/>
        <end position="528"/>
    </location>
</feature>
<feature type="domain" description="SRCR" evidence="8">
    <location>
        <begin position="874"/>
        <end position="975"/>
    </location>
</feature>
<reference evidence="9" key="2">
    <citation type="submission" date="2025-09" db="UniProtKB">
        <authorList>
            <consortium name="Ensembl"/>
        </authorList>
    </citation>
    <scope>IDENTIFICATION</scope>
</reference>
<dbReference type="InterPro" id="IPR036772">
    <property type="entry name" value="SRCR-like_dom_sf"/>
</dbReference>
<feature type="disulfide bond" evidence="7">
    <location>
        <begin position="79"/>
        <end position="89"/>
    </location>
</feature>
<dbReference type="FunFam" id="3.10.250.10:FF:000006">
    <property type="entry name" value="neurotrypsin isoform X2"/>
    <property type="match status" value="7"/>
</dbReference>
<keyword evidence="5 7" id="KW-1015">Disulfide bond</keyword>
<comment type="caution">
    <text evidence="7">Lacks conserved residue(s) required for the propagation of feature annotation.</text>
</comment>
<feature type="disulfide bond" evidence="7">
    <location>
        <begin position="48"/>
        <end position="109"/>
    </location>
</feature>
<evidence type="ECO:0000256" key="6">
    <source>
        <dbReference type="ARBA" id="ARBA00023180"/>
    </source>
</evidence>
<dbReference type="Pfam" id="PF00530">
    <property type="entry name" value="SRCR"/>
    <property type="match status" value="11"/>
</dbReference>
<feature type="disulfide bond" evidence="7">
    <location>
        <begin position="257"/>
        <end position="318"/>
    </location>
</feature>
<evidence type="ECO:0000256" key="5">
    <source>
        <dbReference type="ARBA" id="ARBA00023157"/>
    </source>
</evidence>
<dbReference type="PANTHER" id="PTHR19331">
    <property type="entry name" value="SCAVENGER RECEPTOR DOMAIN-CONTAINING"/>
    <property type="match status" value="1"/>
</dbReference>
<feature type="domain" description="SRCR" evidence="8">
    <location>
        <begin position="218"/>
        <end position="319"/>
    </location>
</feature>
<feature type="domain" description="SRCR" evidence="8">
    <location>
        <begin position="972"/>
        <end position="1074"/>
    </location>
</feature>
<dbReference type="InterPro" id="IPR001190">
    <property type="entry name" value="SRCR"/>
</dbReference>
<feature type="disulfide bond" evidence="7">
    <location>
        <begin position="719"/>
        <end position="729"/>
    </location>
</feature>
<proteinExistence type="predicted"/>
<dbReference type="GO" id="GO:0016020">
    <property type="term" value="C:membrane"/>
    <property type="evidence" value="ECO:0007669"/>
    <property type="project" value="InterPro"/>
</dbReference>
<feature type="disulfide bond" evidence="7">
    <location>
        <begin position="474"/>
        <end position="538"/>
    </location>
</feature>
<keyword evidence="2" id="KW-0964">Secreted</keyword>
<evidence type="ECO:0000256" key="1">
    <source>
        <dbReference type="ARBA" id="ARBA00004613"/>
    </source>
</evidence>
<keyword evidence="4" id="KW-0677">Repeat</keyword>
<evidence type="ECO:0000256" key="4">
    <source>
        <dbReference type="ARBA" id="ARBA00022737"/>
    </source>
</evidence>
<feature type="domain" description="SRCR" evidence="8">
    <location>
        <begin position="9"/>
        <end position="110"/>
    </location>
</feature>
<feature type="disulfide bond" evidence="7">
    <location>
        <begin position="1124"/>
        <end position="1185"/>
    </location>
</feature>
<feature type="domain" description="SRCR" evidence="8">
    <location>
        <begin position="1085"/>
        <end position="1186"/>
    </location>
</feature>
<feature type="disulfide bond" evidence="7">
    <location>
        <begin position="688"/>
        <end position="749"/>
    </location>
</feature>
<feature type="disulfide bond" evidence="7">
    <location>
        <begin position="370"/>
        <end position="434"/>
    </location>
</feature>
<sequence length="1214" mass="129120">GGGPLEGPIRLVGSGSTRCSGRVEIYHNNIWGTVFDFNWDLNDAEVVCRQLNCGPALQAPRFSYFGAGTGQIWLYNVACSGSESSLTECQNSGWGTYIYGHGNDAGVICSGPVRLTGSGSTRCSGRVEVYYNNIWGTVCVDGWDLNDAAVVCRELNCGTAVKTPQSAQFGPGTGQIWLDNVTCSGNESSLTECKHSGFGIKKCERGQSATVICSGVPILLAGSGSTRCSGRVEVYHNNSWGTVCDDGWDLNDAEVVCRELNCGSALQAPQLAYFGEGTGQIWLDDVVCSGSESSLTQCQHSGFGSHNCVHGEDAGVICSGEKTFLVLYVPIFSVFWGEFSGVPIRLGGSGSTRCSGRVEVYHNNIWGTVCDDGWDLNDAEVVCRELNCGSALQAPRSAYFGAGTGQIWLDDVVCSGSESSLTQCQHSGFGSHNCVHGEDAGVICSGEKTLAGPESTQCSGRVEVYHNNIWGTVCDDGWDLNDAEVVCRELKCGPALLAPQNAYFGQGTGQIWLDEVTCSGNENFLTGCQFSGFGAHNCKHSADADIILAGSGSTRCSGRVEVYHNNTWGTVCDDGWDLKDAQVVCRQLNCGPALEAPRMAYFGAGSGQIWLDNVTCSGNESSLAQCSNSGFGVHRCNHSEDAGVICSATRLAGSGSTRCSGRVEIYHNNIWGTVCGDGWDLNDAEVVCRELNCGPALEAPRMAYFGAGSGQIWLDNVTCSGNESSLTECQHSGWGTNNCAHDQDAGVICSGFPIRLVGSGLTTCSGRVEIYHNNIWGTVCGNSWDLNDAQVVCRQFNCWTALEAPQNAHFGAGTGEIWLDEVACSGNESFLTECQRSGFGVHDCDHSKDASVICSGEIYIFFGHPQDDTSSVDIRLAGSGLTQCSGRVEIYHNNIWGTVCDDRWDLNAAEVVCRQLNCGPALEAPQNAFFGEGTGEIWLDDVICSGSEDFLTDCPNSGFGNHDCDHSEDASVICSAGSGLTQCSGRVEIYHNNLWGTICGDGWDLNDAEVVCRQLNCGPALGAPQMAYFGAGSGQIWLDNVGCSGSESSLTECQNSGWGTNTCAHDQDAGVICTGEKLLDAFSYIRLISRSGLTQCSGRVEIYHNNIWGTICGDGWDLNDAEVCRQLNCGPALGAPQMAYFGAGSGQIWLDNVGCSGSESSLTECQNSGWGTNTCAHDQDAGVICTGEKLLDAEDILGHYVFVSHARVICRTTL</sequence>
<feature type="disulfide bond" evidence="7">
    <location>
        <begin position="139"/>
        <end position="203"/>
    </location>
</feature>
<feature type="disulfide bond" evidence="7">
    <location>
        <begin position="1155"/>
        <end position="1165"/>
    </location>
</feature>
<feature type="disulfide bond" evidence="7">
    <location>
        <begin position="999"/>
        <end position="1063"/>
    </location>
</feature>
<dbReference type="Proteomes" id="UP000265160">
    <property type="component" value="Unplaced"/>
</dbReference>
<feature type="domain" description="SRCR" evidence="8">
    <location>
        <begin position="649"/>
        <end position="750"/>
    </location>
</feature>
<reference evidence="9" key="1">
    <citation type="submission" date="2025-08" db="UniProtKB">
        <authorList>
            <consortium name="Ensembl"/>
        </authorList>
    </citation>
    <scope>IDENTIFICATION</scope>
</reference>
<dbReference type="PRINTS" id="PR00258">
    <property type="entry name" value="SPERACTRCPTR"/>
</dbReference>
<dbReference type="Ensembl" id="ENSMZET00005029345.1">
    <property type="protein sequence ID" value="ENSMZEP00005028441.1"/>
    <property type="gene ID" value="ENSMZEG00005021205.1"/>
</dbReference>
<dbReference type="Gene3D" id="3.10.250.10">
    <property type="entry name" value="SRCR-like domain"/>
    <property type="match status" value="11"/>
</dbReference>
<dbReference type="AlphaFoldDB" id="A0A3P9D2W4"/>
<evidence type="ECO:0000256" key="7">
    <source>
        <dbReference type="PROSITE-ProRule" id="PRU00196"/>
    </source>
</evidence>
<feature type="disulfide bond" evidence="7">
    <location>
        <begin position="414"/>
        <end position="424"/>
    </location>
</feature>
<feature type="disulfide bond" evidence="7">
    <location>
        <begin position="913"/>
        <end position="974"/>
    </location>
</feature>
<feature type="disulfide bond" evidence="7">
    <location>
        <begin position="616"/>
        <end position="626"/>
    </location>
</feature>
<accession>A0A3P9D2W4</accession>
<dbReference type="GeneTree" id="ENSGT00940000162108"/>